<feature type="region of interest" description="Disordered" evidence="1">
    <location>
        <begin position="156"/>
        <end position="194"/>
    </location>
</feature>
<feature type="region of interest" description="Disordered" evidence="1">
    <location>
        <begin position="91"/>
        <end position="130"/>
    </location>
</feature>
<dbReference type="EMBL" id="CP133621">
    <property type="protein sequence ID" value="WMV50500.1"/>
    <property type="molecule type" value="Genomic_DNA"/>
</dbReference>
<evidence type="ECO:0000259" key="2">
    <source>
        <dbReference type="Pfam" id="PF03732"/>
    </source>
</evidence>
<feature type="compositionally biased region" description="Basic and acidic residues" evidence="1">
    <location>
        <begin position="159"/>
        <end position="174"/>
    </location>
</feature>
<keyword evidence="4" id="KW-1185">Reference proteome</keyword>
<protein>
    <recommendedName>
        <fullName evidence="2">Retrotransposon gag domain-containing protein</fullName>
    </recommendedName>
</protein>
<evidence type="ECO:0000313" key="4">
    <source>
        <dbReference type="Proteomes" id="UP001234989"/>
    </source>
</evidence>
<dbReference type="AlphaFoldDB" id="A0AAF0UPV4"/>
<proteinExistence type="predicted"/>
<dbReference type="Pfam" id="PF03732">
    <property type="entry name" value="Retrotrans_gag"/>
    <property type="match status" value="1"/>
</dbReference>
<feature type="compositionally biased region" description="Low complexity" evidence="1">
    <location>
        <begin position="177"/>
        <end position="186"/>
    </location>
</feature>
<gene>
    <name evidence="3" type="ORF">MTR67_043885</name>
</gene>
<reference evidence="3" key="1">
    <citation type="submission" date="2023-08" db="EMBL/GenBank/DDBJ databases">
        <title>A de novo genome assembly of Solanum verrucosum Schlechtendal, a Mexican diploid species geographically isolated from the other diploid A-genome species in potato relatives.</title>
        <authorList>
            <person name="Hosaka K."/>
        </authorList>
    </citation>
    <scope>NUCLEOTIDE SEQUENCE</scope>
    <source>
        <tissue evidence="3">Young leaves</tissue>
    </source>
</reference>
<dbReference type="PANTHER" id="PTHR34482:SF57">
    <property type="entry name" value="RETROTRANSPOSON GAG DOMAIN-CONTAINING PROTEIN"/>
    <property type="match status" value="1"/>
</dbReference>
<dbReference type="Proteomes" id="UP001234989">
    <property type="component" value="Chromosome 10"/>
</dbReference>
<dbReference type="PANTHER" id="PTHR34482">
    <property type="entry name" value="DNA DAMAGE-INDUCIBLE PROTEIN 1-LIKE"/>
    <property type="match status" value="1"/>
</dbReference>
<organism evidence="3 4">
    <name type="scientific">Solanum verrucosum</name>
    <dbReference type="NCBI Taxonomy" id="315347"/>
    <lineage>
        <taxon>Eukaryota</taxon>
        <taxon>Viridiplantae</taxon>
        <taxon>Streptophyta</taxon>
        <taxon>Embryophyta</taxon>
        <taxon>Tracheophyta</taxon>
        <taxon>Spermatophyta</taxon>
        <taxon>Magnoliopsida</taxon>
        <taxon>eudicotyledons</taxon>
        <taxon>Gunneridae</taxon>
        <taxon>Pentapetalae</taxon>
        <taxon>asterids</taxon>
        <taxon>lamiids</taxon>
        <taxon>Solanales</taxon>
        <taxon>Solanaceae</taxon>
        <taxon>Solanoideae</taxon>
        <taxon>Solaneae</taxon>
        <taxon>Solanum</taxon>
    </lineage>
</organism>
<sequence length="194" mass="21863">MKEAKVLEFINLRQGNMSVKEYSLKFMQLSIYAPTMVADPRERMIKFVSGVSEKVVKECHTAMLINEMEISCLMIHAQQIEEEKLKERLREEKREKTGSYNAPNHKFNKDRVPKPKPQGGNGGGNGSSVPTCQKYGKSHLGKCMIGMDNYFSCGKSGHRLRDFPSRNDKKKDGRQAPPSGSGSSSPKQNQFYAL</sequence>
<accession>A0AAF0UPV4</accession>
<dbReference type="InterPro" id="IPR005162">
    <property type="entry name" value="Retrotrans_gag_dom"/>
</dbReference>
<name>A0AAF0UPV4_SOLVR</name>
<evidence type="ECO:0000313" key="3">
    <source>
        <dbReference type="EMBL" id="WMV50500.1"/>
    </source>
</evidence>
<feature type="domain" description="Retrotransposon gag" evidence="2">
    <location>
        <begin position="8"/>
        <end position="52"/>
    </location>
</feature>
<evidence type="ECO:0000256" key="1">
    <source>
        <dbReference type="SAM" id="MobiDB-lite"/>
    </source>
</evidence>